<evidence type="ECO:0000313" key="1">
    <source>
        <dbReference type="EMBL" id="CAD6997026.1"/>
    </source>
</evidence>
<name>A0A811UGA6_CERCA</name>
<comment type="caution">
    <text evidence="1">The sequence shown here is derived from an EMBL/GenBank/DDBJ whole genome shotgun (WGS) entry which is preliminary data.</text>
</comment>
<keyword evidence="2" id="KW-1185">Reference proteome</keyword>
<dbReference type="OrthoDB" id="275278at2759"/>
<dbReference type="Proteomes" id="UP000606786">
    <property type="component" value="Unassembled WGS sequence"/>
</dbReference>
<evidence type="ECO:0000313" key="2">
    <source>
        <dbReference type="Proteomes" id="UP000606786"/>
    </source>
</evidence>
<organism evidence="1 2">
    <name type="scientific">Ceratitis capitata</name>
    <name type="common">Mediterranean fruit fly</name>
    <name type="synonym">Tephritis capitata</name>
    <dbReference type="NCBI Taxonomy" id="7213"/>
    <lineage>
        <taxon>Eukaryota</taxon>
        <taxon>Metazoa</taxon>
        <taxon>Ecdysozoa</taxon>
        <taxon>Arthropoda</taxon>
        <taxon>Hexapoda</taxon>
        <taxon>Insecta</taxon>
        <taxon>Pterygota</taxon>
        <taxon>Neoptera</taxon>
        <taxon>Endopterygota</taxon>
        <taxon>Diptera</taxon>
        <taxon>Brachycera</taxon>
        <taxon>Muscomorpha</taxon>
        <taxon>Tephritoidea</taxon>
        <taxon>Tephritidae</taxon>
        <taxon>Ceratitis</taxon>
        <taxon>Ceratitis</taxon>
    </lineage>
</organism>
<dbReference type="AlphaFoldDB" id="A0A811UGA6"/>
<reference evidence="1" key="1">
    <citation type="submission" date="2020-11" db="EMBL/GenBank/DDBJ databases">
        <authorList>
            <person name="Whitehead M."/>
        </authorList>
    </citation>
    <scope>NUCLEOTIDE SEQUENCE</scope>
    <source>
        <strain evidence="1">EGII</strain>
    </source>
</reference>
<proteinExistence type="predicted"/>
<accession>A0A811UGA6</accession>
<sequence>MLFKDGPTCLLVECHLCDSTSSNDAYVIKERANVADVLDLYEKRCKGNATCKDVEYKTIFTNLQHISEHACESLGIRGLKVSDLEF</sequence>
<dbReference type="EMBL" id="CAJHJT010000012">
    <property type="protein sequence ID" value="CAD6997026.1"/>
    <property type="molecule type" value="Genomic_DNA"/>
</dbReference>
<gene>
    <name evidence="1" type="ORF">CCAP1982_LOCUS5685</name>
</gene>
<protein>
    <submittedName>
        <fullName evidence="1">(Mediterranean fruit fly) hypothetical protein</fullName>
    </submittedName>
</protein>